<evidence type="ECO:0000256" key="2">
    <source>
        <dbReference type="ARBA" id="ARBA00022741"/>
    </source>
</evidence>
<keyword evidence="4" id="KW-0067">ATP-binding</keyword>
<name>A0ABD3J3W2_EUCGL</name>
<protein>
    <recommendedName>
        <fullName evidence="5">Protein kinase domain-containing protein</fullName>
    </recommendedName>
</protein>
<evidence type="ECO:0000256" key="3">
    <source>
        <dbReference type="ARBA" id="ARBA00022777"/>
    </source>
</evidence>
<evidence type="ECO:0000259" key="5">
    <source>
        <dbReference type="PROSITE" id="PS50011"/>
    </source>
</evidence>
<dbReference type="InterPro" id="IPR000719">
    <property type="entry name" value="Prot_kinase_dom"/>
</dbReference>
<organism evidence="6 7">
    <name type="scientific">Eucalyptus globulus</name>
    <name type="common">Tasmanian blue gum</name>
    <dbReference type="NCBI Taxonomy" id="34317"/>
    <lineage>
        <taxon>Eukaryota</taxon>
        <taxon>Viridiplantae</taxon>
        <taxon>Streptophyta</taxon>
        <taxon>Embryophyta</taxon>
        <taxon>Tracheophyta</taxon>
        <taxon>Spermatophyta</taxon>
        <taxon>Magnoliopsida</taxon>
        <taxon>eudicotyledons</taxon>
        <taxon>Gunneridae</taxon>
        <taxon>Pentapetalae</taxon>
        <taxon>rosids</taxon>
        <taxon>malvids</taxon>
        <taxon>Myrtales</taxon>
        <taxon>Myrtaceae</taxon>
        <taxon>Myrtoideae</taxon>
        <taxon>Eucalypteae</taxon>
        <taxon>Eucalyptus</taxon>
    </lineage>
</organism>
<keyword evidence="3" id="KW-0418">Kinase</keyword>
<comment type="caution">
    <text evidence="6">The sequence shown here is derived from an EMBL/GenBank/DDBJ whole genome shotgun (WGS) entry which is preliminary data.</text>
</comment>
<evidence type="ECO:0000256" key="1">
    <source>
        <dbReference type="ARBA" id="ARBA00022679"/>
    </source>
</evidence>
<feature type="domain" description="Protein kinase" evidence="5">
    <location>
        <begin position="1"/>
        <end position="179"/>
    </location>
</feature>
<keyword evidence="1" id="KW-0808">Transferase</keyword>
<keyword evidence="2" id="KW-0547">Nucleotide-binding</keyword>
<dbReference type="Pfam" id="PF07714">
    <property type="entry name" value="PK_Tyr_Ser-Thr"/>
    <property type="match status" value="1"/>
</dbReference>
<dbReference type="EMBL" id="JBJKBG010000009">
    <property type="protein sequence ID" value="KAL3722480.1"/>
    <property type="molecule type" value="Genomic_DNA"/>
</dbReference>
<dbReference type="PROSITE" id="PS50011">
    <property type="entry name" value="PROTEIN_KINASE_DOM"/>
    <property type="match status" value="1"/>
</dbReference>
<evidence type="ECO:0000313" key="6">
    <source>
        <dbReference type="EMBL" id="KAL3722480.1"/>
    </source>
</evidence>
<dbReference type="PANTHER" id="PTHR44329:SF47">
    <property type="entry name" value="SERINE_THREONINE-PROTEIN KINASE ROCO5-RELATED"/>
    <property type="match status" value="1"/>
</dbReference>
<dbReference type="Gene3D" id="3.30.200.20">
    <property type="entry name" value="Phosphorylase Kinase, domain 1"/>
    <property type="match status" value="1"/>
</dbReference>
<evidence type="ECO:0000256" key="4">
    <source>
        <dbReference type="ARBA" id="ARBA00022840"/>
    </source>
</evidence>
<evidence type="ECO:0000313" key="7">
    <source>
        <dbReference type="Proteomes" id="UP001634007"/>
    </source>
</evidence>
<dbReference type="PANTHER" id="PTHR44329">
    <property type="entry name" value="SERINE/THREONINE-PROTEIN KINASE TNNI3K-RELATED"/>
    <property type="match status" value="1"/>
</dbReference>
<accession>A0ABD3J3W2</accession>
<dbReference type="GO" id="GO:0004672">
    <property type="term" value="F:protein kinase activity"/>
    <property type="evidence" value="ECO:0007669"/>
    <property type="project" value="UniProtKB-ARBA"/>
</dbReference>
<keyword evidence="7" id="KW-1185">Reference proteome</keyword>
<dbReference type="FunFam" id="3.30.200.20:FF:000180">
    <property type="entry name" value="serine/threonine-protein kinase STY46-like"/>
    <property type="match status" value="1"/>
</dbReference>
<dbReference type="AlphaFoldDB" id="A0ABD3J3W2"/>
<dbReference type="Proteomes" id="UP001634007">
    <property type="component" value="Unassembled WGS sequence"/>
</dbReference>
<reference evidence="6 7" key="1">
    <citation type="submission" date="2024-11" db="EMBL/GenBank/DDBJ databases">
        <title>Chromosome-level genome assembly of Eucalyptus globulus Labill. provides insights into its genome evolution.</title>
        <authorList>
            <person name="Li X."/>
        </authorList>
    </citation>
    <scope>NUCLEOTIDE SEQUENCE [LARGE SCALE GENOMIC DNA]</scope>
    <source>
        <strain evidence="6">CL2024</strain>
        <tissue evidence="6">Fresh tender leaves</tissue>
    </source>
</reference>
<proteinExistence type="predicted"/>
<dbReference type="InterPro" id="IPR011009">
    <property type="entry name" value="Kinase-like_dom_sf"/>
</dbReference>
<dbReference type="InterPro" id="IPR001245">
    <property type="entry name" value="Ser-Thr/Tyr_kinase_cat_dom"/>
</dbReference>
<dbReference type="SUPFAM" id="SSF56112">
    <property type="entry name" value="Protein kinase-like (PK-like)"/>
    <property type="match status" value="1"/>
</dbReference>
<dbReference type="InterPro" id="IPR051681">
    <property type="entry name" value="Ser/Thr_Kinases-Pseudokinases"/>
</dbReference>
<gene>
    <name evidence="6" type="ORF">ACJRO7_034798</name>
</gene>
<sequence>MPSPSSTANHRVTGETPRAPLRLQIRHRLVQLQDVAVKVFSMQEYSEELINSFRQEASLMKRLRHPNVLLFMGAVTSPQRLCIVTDFLPCDCNFCRYPVSMELTVVTCVDAVEVCFAYCRGTQPSWIGDAVFIWLWMCDPKCRPMFQEILERFKDLQRQNALQFQASHSVGGDSTPRET</sequence>
<dbReference type="GO" id="GO:0005524">
    <property type="term" value="F:ATP binding"/>
    <property type="evidence" value="ECO:0007669"/>
    <property type="project" value="UniProtKB-KW"/>
</dbReference>